<organism evidence="2 3">
    <name type="scientific">Myceligenerans pegani</name>
    <dbReference type="NCBI Taxonomy" id="2776917"/>
    <lineage>
        <taxon>Bacteria</taxon>
        <taxon>Bacillati</taxon>
        <taxon>Actinomycetota</taxon>
        <taxon>Actinomycetes</taxon>
        <taxon>Micrococcales</taxon>
        <taxon>Promicromonosporaceae</taxon>
        <taxon>Myceligenerans</taxon>
    </lineage>
</organism>
<dbReference type="InterPro" id="IPR050792">
    <property type="entry name" value="ADP-ribosylglycohydrolase"/>
</dbReference>
<dbReference type="PANTHER" id="PTHR16222">
    <property type="entry name" value="ADP-RIBOSYLGLYCOHYDROLASE"/>
    <property type="match status" value="1"/>
</dbReference>
<dbReference type="Proteomes" id="UP000625527">
    <property type="component" value="Unassembled WGS sequence"/>
</dbReference>
<sequence>MPASDAEISGFSTRSQNPCGAGGVLFTCTPIPCVLVDILESSEHTRDHSRPGTPRGPLASEAVTSTFSNVSSWSGRRRRGGSPARSDQALQLGYRHPVEVLLGSPAGHELGPTSEGDLPPEPSNQPIGPTTWNAGRRRRHHTSGWVSSRASETIRGVSRPRSPSLHLEQRSRLCLDSLDGLSVGDALGAQYFVPDNDPAQLLRDGVVPDGEWQWTDDTDMACTVVAQLLERGDIDQDRLALDFAHRADPYRGYGAGAVQVLRQIRDGVPWRQATVAAFPTGSYGNGAAMRIAPLGAYFAGDLDRAAEQAIRASEVTHAHPEGIAGAVVIAVAASFLARCRMTGTMPASGEVIDAVVPYLVPGATSKGAAVALALQDASVEEAAWQLGNGSRVSAQDTVPFCLWAAATRLTDYPAAIAACIEAGGDVDTTAAIVGGIVAAYTGLGERDAIAGVPEAWLSHREPLPDWMPSGPAR</sequence>
<gene>
    <name evidence="2" type="ORF">IHE71_21935</name>
</gene>
<dbReference type="Gene3D" id="1.10.4080.10">
    <property type="entry name" value="ADP-ribosylation/Crystallin J1"/>
    <property type="match status" value="1"/>
</dbReference>
<name>A0ABR9N3W8_9MICO</name>
<evidence type="ECO:0000313" key="3">
    <source>
        <dbReference type="Proteomes" id="UP000625527"/>
    </source>
</evidence>
<dbReference type="InterPro" id="IPR036705">
    <property type="entry name" value="Ribosyl_crysJ1_sf"/>
</dbReference>
<evidence type="ECO:0000313" key="2">
    <source>
        <dbReference type="EMBL" id="MBE1878360.1"/>
    </source>
</evidence>
<evidence type="ECO:0000256" key="1">
    <source>
        <dbReference type="SAM" id="MobiDB-lite"/>
    </source>
</evidence>
<keyword evidence="3" id="KW-1185">Reference proteome</keyword>
<feature type="region of interest" description="Disordered" evidence="1">
    <location>
        <begin position="43"/>
        <end position="91"/>
    </location>
</feature>
<protein>
    <submittedName>
        <fullName evidence="2">ADP-ribosylglycohydrolase family protein</fullName>
    </submittedName>
</protein>
<accession>A0ABR9N3W8</accession>
<dbReference type="InterPro" id="IPR005502">
    <property type="entry name" value="Ribosyl_crysJ1"/>
</dbReference>
<proteinExistence type="predicted"/>
<feature type="compositionally biased region" description="Polar residues" evidence="1">
    <location>
        <begin position="124"/>
        <end position="133"/>
    </location>
</feature>
<dbReference type="Pfam" id="PF03747">
    <property type="entry name" value="ADP_ribosyl_GH"/>
    <property type="match status" value="1"/>
</dbReference>
<reference evidence="2 3" key="1">
    <citation type="submission" date="2020-10" db="EMBL/GenBank/DDBJ databases">
        <title>Myceligenerans pegani sp. nov., an endophytic actinomycete isolated from Peganum harmala L. in Xinjiang, China.</title>
        <authorList>
            <person name="Xin L."/>
        </authorList>
    </citation>
    <scope>NUCLEOTIDE SEQUENCE [LARGE SCALE GENOMIC DNA]</scope>
    <source>
        <strain evidence="2 3">TRM65318</strain>
    </source>
</reference>
<dbReference type="PANTHER" id="PTHR16222:SF12">
    <property type="entry name" value="ADP-RIBOSYLGLYCOHYDROLASE-RELATED"/>
    <property type="match status" value="1"/>
</dbReference>
<dbReference type="SUPFAM" id="SSF101478">
    <property type="entry name" value="ADP-ribosylglycohydrolase"/>
    <property type="match status" value="1"/>
</dbReference>
<comment type="caution">
    <text evidence="2">The sequence shown here is derived from an EMBL/GenBank/DDBJ whole genome shotgun (WGS) entry which is preliminary data.</text>
</comment>
<dbReference type="EMBL" id="JADAQT010000108">
    <property type="protein sequence ID" value="MBE1878360.1"/>
    <property type="molecule type" value="Genomic_DNA"/>
</dbReference>
<feature type="region of interest" description="Disordered" evidence="1">
    <location>
        <begin position="103"/>
        <end position="162"/>
    </location>
</feature>